<keyword evidence="5 10" id="KW-0808">Transferase</keyword>
<feature type="binding site" evidence="10">
    <location>
        <position position="35"/>
    </location>
    <ligand>
        <name>substrate</name>
    </ligand>
</feature>
<name>A0ABV6QL15_9ACTN</name>
<keyword evidence="7 10" id="KW-0418">Kinase</keyword>
<evidence type="ECO:0000256" key="8">
    <source>
        <dbReference type="ARBA" id="ARBA00022840"/>
    </source>
</evidence>
<dbReference type="PANTHER" id="PTHR11406">
    <property type="entry name" value="PHOSPHOGLYCERATE KINASE"/>
    <property type="match status" value="1"/>
</dbReference>
<feature type="binding site" evidence="10">
    <location>
        <begin position="58"/>
        <end position="61"/>
    </location>
    <ligand>
        <name>substrate</name>
    </ligand>
</feature>
<evidence type="ECO:0000256" key="7">
    <source>
        <dbReference type="ARBA" id="ARBA00022777"/>
    </source>
</evidence>
<dbReference type="Gene3D" id="3.40.50.1260">
    <property type="entry name" value="Phosphoglycerate kinase, N-terminal domain"/>
    <property type="match status" value="2"/>
</dbReference>
<proteinExistence type="inferred from homology"/>
<reference evidence="12 13" key="1">
    <citation type="submission" date="2024-09" db="EMBL/GenBank/DDBJ databases">
        <authorList>
            <person name="Sun Q."/>
            <person name="Mori K."/>
        </authorList>
    </citation>
    <scope>NUCLEOTIDE SEQUENCE [LARGE SCALE GENOMIC DNA]</scope>
    <source>
        <strain evidence="12 13">CGMCC 1.15906</strain>
    </source>
</reference>
<keyword evidence="8 10" id="KW-0067">ATP-binding</keyword>
<keyword evidence="13" id="KW-1185">Reference proteome</keyword>
<dbReference type="PIRSF" id="PIRSF000724">
    <property type="entry name" value="Pgk"/>
    <property type="match status" value="1"/>
</dbReference>
<evidence type="ECO:0000256" key="5">
    <source>
        <dbReference type="ARBA" id="ARBA00022679"/>
    </source>
</evidence>
<feature type="binding site" evidence="10">
    <location>
        <begin position="20"/>
        <end position="22"/>
    </location>
    <ligand>
        <name>substrate</name>
    </ligand>
</feature>
<evidence type="ECO:0000256" key="3">
    <source>
        <dbReference type="ARBA" id="ARBA00013061"/>
    </source>
</evidence>
<comment type="caution">
    <text evidence="12">The sequence shown here is derived from an EMBL/GenBank/DDBJ whole genome shotgun (WGS) entry which is preliminary data.</text>
</comment>
<dbReference type="RefSeq" id="WP_380047538.1">
    <property type="nucleotide sequence ID" value="NZ_JBHLTC010000018.1"/>
</dbReference>
<evidence type="ECO:0000256" key="2">
    <source>
        <dbReference type="ARBA" id="ARBA00004838"/>
    </source>
</evidence>
<dbReference type="PANTHER" id="PTHR11406:SF23">
    <property type="entry name" value="PHOSPHOGLYCERATE KINASE 1, CHLOROPLASTIC-RELATED"/>
    <property type="match status" value="1"/>
</dbReference>
<evidence type="ECO:0000256" key="1">
    <source>
        <dbReference type="ARBA" id="ARBA00000642"/>
    </source>
</evidence>
<dbReference type="EC" id="2.7.2.3" evidence="3 10"/>
<evidence type="ECO:0000256" key="10">
    <source>
        <dbReference type="HAMAP-Rule" id="MF_00145"/>
    </source>
</evidence>
<gene>
    <name evidence="10" type="primary">pgk</name>
    <name evidence="12" type="ORF">ACFFGN_14485</name>
</gene>
<organism evidence="12 13">
    <name type="scientific">Kribbella deserti</name>
    <dbReference type="NCBI Taxonomy" id="1926257"/>
    <lineage>
        <taxon>Bacteria</taxon>
        <taxon>Bacillati</taxon>
        <taxon>Actinomycetota</taxon>
        <taxon>Actinomycetes</taxon>
        <taxon>Propionibacteriales</taxon>
        <taxon>Kribbellaceae</taxon>
        <taxon>Kribbella</taxon>
    </lineage>
</organism>
<evidence type="ECO:0000256" key="4">
    <source>
        <dbReference type="ARBA" id="ARBA00016471"/>
    </source>
</evidence>
<comment type="similarity">
    <text evidence="10 11">Belongs to the phosphoglycerate kinase family.</text>
</comment>
<comment type="catalytic activity">
    <reaction evidence="1 10 11">
        <text>(2R)-3-phosphoglycerate + ATP = (2R)-3-phospho-glyceroyl phosphate + ADP</text>
        <dbReference type="Rhea" id="RHEA:14801"/>
        <dbReference type="ChEBI" id="CHEBI:30616"/>
        <dbReference type="ChEBI" id="CHEBI:57604"/>
        <dbReference type="ChEBI" id="CHEBI:58272"/>
        <dbReference type="ChEBI" id="CHEBI:456216"/>
        <dbReference type="EC" id="2.7.2.3"/>
    </reaction>
</comment>
<evidence type="ECO:0000256" key="9">
    <source>
        <dbReference type="ARBA" id="ARBA00023152"/>
    </source>
</evidence>
<feature type="binding site" evidence="10">
    <location>
        <position position="298"/>
    </location>
    <ligand>
        <name>ATP</name>
        <dbReference type="ChEBI" id="CHEBI:30616"/>
    </ligand>
</feature>
<dbReference type="PRINTS" id="PR00477">
    <property type="entry name" value="PHGLYCKINASE"/>
</dbReference>
<keyword evidence="9 10" id="KW-0324">Glycolysis</keyword>
<evidence type="ECO:0000313" key="12">
    <source>
        <dbReference type="EMBL" id="MFC0625283.1"/>
    </source>
</evidence>
<dbReference type="CDD" id="cd00318">
    <property type="entry name" value="Phosphoglycerate_kinase"/>
    <property type="match status" value="1"/>
</dbReference>
<dbReference type="InterPro" id="IPR036043">
    <property type="entry name" value="Phosphoglycerate_kinase_sf"/>
</dbReference>
<evidence type="ECO:0000256" key="6">
    <source>
        <dbReference type="ARBA" id="ARBA00022741"/>
    </source>
</evidence>
<dbReference type="InterPro" id="IPR015911">
    <property type="entry name" value="Phosphoglycerate_kinase_CS"/>
</dbReference>
<accession>A0ABV6QL15</accession>
<feature type="binding site" evidence="10">
    <location>
        <position position="329"/>
    </location>
    <ligand>
        <name>ATP</name>
        <dbReference type="ChEBI" id="CHEBI:30616"/>
    </ligand>
</feature>
<feature type="binding site" evidence="10">
    <location>
        <position position="157"/>
    </location>
    <ligand>
        <name>substrate</name>
    </ligand>
</feature>
<dbReference type="PROSITE" id="PS00111">
    <property type="entry name" value="PGLYCERATE_KINASE"/>
    <property type="match status" value="1"/>
</dbReference>
<feature type="binding site" evidence="10">
    <location>
        <position position="120"/>
    </location>
    <ligand>
        <name>substrate</name>
    </ligand>
</feature>
<comment type="subcellular location">
    <subcellularLocation>
        <location evidence="10">Cytoplasm</location>
    </subcellularLocation>
</comment>
<dbReference type="SUPFAM" id="SSF53748">
    <property type="entry name" value="Phosphoglycerate kinase"/>
    <property type="match status" value="1"/>
</dbReference>
<dbReference type="EMBL" id="JBHLTC010000018">
    <property type="protein sequence ID" value="MFC0625283.1"/>
    <property type="molecule type" value="Genomic_DNA"/>
</dbReference>
<feature type="binding site" evidence="10">
    <location>
        <begin position="355"/>
        <end position="358"/>
    </location>
    <ligand>
        <name>ATP</name>
        <dbReference type="ChEBI" id="CHEBI:30616"/>
    </ligand>
</feature>
<dbReference type="Pfam" id="PF00162">
    <property type="entry name" value="PGK"/>
    <property type="match status" value="1"/>
</dbReference>
<keyword evidence="10" id="KW-0963">Cytoplasm</keyword>
<comment type="pathway">
    <text evidence="2 10">Carbohydrate degradation; glycolysis; pyruvate from D-glyceraldehyde 3-phosphate: step 2/5.</text>
</comment>
<dbReference type="InterPro" id="IPR015824">
    <property type="entry name" value="Phosphoglycerate_kinase_N"/>
</dbReference>
<dbReference type="HAMAP" id="MF_00145">
    <property type="entry name" value="Phosphoglyc_kinase"/>
    <property type="match status" value="1"/>
</dbReference>
<comment type="subunit">
    <text evidence="10">Monomer.</text>
</comment>
<protein>
    <recommendedName>
        <fullName evidence="4 10">Phosphoglycerate kinase</fullName>
        <ecNumber evidence="3 10">2.7.2.3</ecNumber>
    </recommendedName>
</protein>
<dbReference type="GO" id="GO:0016301">
    <property type="term" value="F:kinase activity"/>
    <property type="evidence" value="ECO:0007669"/>
    <property type="project" value="UniProtKB-KW"/>
</dbReference>
<dbReference type="Proteomes" id="UP001589890">
    <property type="component" value="Unassembled WGS sequence"/>
</dbReference>
<sequence>MKTIDDLGDVAGLRVLVRSDLNVPIDGETIGDDGRIRASVPTLVKLAKAGAKVIVTAHLGRPKGKPNPEFTLAPVAKRLGELLAEQNIKVHFATDVTGDSAQEAVQELDEGEVLLLENVRYDPREESKDEAERATLADELAGLADVFVSDGFGVVHRKQASVYDVARKLPHAAGGLVLAEVEVLRKLTESPQRPYVVVLGGAKVSDKLAVIDNLIEKADKLLIGGGMVFTFLKAQGHEVGKSLLEDDQLDVVKGYLEAAKAKGVEIVLPTDIVVAPEFKADSPATVVGADAIPADQLGLDIGPESGKAFAAEIAAAKTVFWNGPMGVFEMEAFAGGTKAVASALTEVNGLSVVGGGDSAAAVRQLGFADDAFGHISTGGGASLEYLEGKELPGLAVLEED</sequence>
<evidence type="ECO:0000313" key="13">
    <source>
        <dbReference type="Proteomes" id="UP001589890"/>
    </source>
</evidence>
<feature type="binding site" evidence="10">
    <location>
        <position position="207"/>
    </location>
    <ligand>
        <name>ATP</name>
        <dbReference type="ChEBI" id="CHEBI:30616"/>
    </ligand>
</feature>
<keyword evidence="6 10" id="KW-0547">Nucleotide-binding</keyword>
<dbReference type="InterPro" id="IPR001576">
    <property type="entry name" value="Phosphoglycerate_kinase"/>
</dbReference>
<evidence type="ECO:0000256" key="11">
    <source>
        <dbReference type="RuleBase" id="RU000532"/>
    </source>
</evidence>